<keyword evidence="2" id="KW-1185">Reference proteome</keyword>
<gene>
    <name evidence="1" type="ORF">A176_002806</name>
</gene>
<dbReference type="EMBL" id="CP012109">
    <property type="protein sequence ID" value="AKQ65894.1"/>
    <property type="molecule type" value="Genomic_DNA"/>
</dbReference>
<dbReference type="Gene3D" id="1.25.40.10">
    <property type="entry name" value="Tetratricopeptide repeat domain"/>
    <property type="match status" value="1"/>
</dbReference>
<dbReference type="KEGG" id="mym:A176_002806"/>
<dbReference type="InterPro" id="IPR011990">
    <property type="entry name" value="TPR-like_helical_dom_sf"/>
</dbReference>
<evidence type="ECO:0000313" key="2">
    <source>
        <dbReference type="Proteomes" id="UP000009026"/>
    </source>
</evidence>
<sequence>MDMSEHMSPQELRRKWKLANAEPLEGGHRVEAYRALSGACPAFVPNLLSLSRTLLAGRQGDADDAVAQAEQALRDAADVSAGAPEPLLELGRFLSTVRASPVEAERAFASAAEGALSLLEEAWAGRIQALGAQGQLEAALEVEEQARGVFPNSKAITLAVASAHRHAAGR</sequence>
<dbReference type="SUPFAM" id="SSF48452">
    <property type="entry name" value="TPR-like"/>
    <property type="match status" value="1"/>
</dbReference>
<dbReference type="PATRIC" id="fig|1297742.4.peg.2833"/>
<name>A0A0H4WSV7_9BACT</name>
<protein>
    <submittedName>
        <fullName evidence="1">Tetratricopeptide repeat domain protein</fullName>
    </submittedName>
</protein>
<organism evidence="1 2">
    <name type="scientific">Pseudomyxococcus hansupus</name>
    <dbReference type="NCBI Taxonomy" id="1297742"/>
    <lineage>
        <taxon>Bacteria</taxon>
        <taxon>Pseudomonadati</taxon>
        <taxon>Myxococcota</taxon>
        <taxon>Myxococcia</taxon>
        <taxon>Myxococcales</taxon>
        <taxon>Cystobacterineae</taxon>
        <taxon>Myxococcaceae</taxon>
        <taxon>Pseudomyxococcus</taxon>
    </lineage>
</organism>
<accession>A0A0H4WSV7</accession>
<reference evidence="1 2" key="1">
    <citation type="journal article" date="2016" name="PLoS ONE">
        <title>Complete Genome Sequence and Comparative Genomics of a Novel Myxobacterium Myxococcus hansupus.</title>
        <authorList>
            <person name="Sharma G."/>
            <person name="Narwani T."/>
            <person name="Subramanian S."/>
        </authorList>
    </citation>
    <scope>NUCLEOTIDE SEQUENCE [LARGE SCALE GENOMIC DNA]</scope>
    <source>
        <strain evidence="2">mixupus</strain>
    </source>
</reference>
<dbReference type="STRING" id="1297742.A176_002806"/>
<dbReference type="eggNOG" id="COG0457">
    <property type="taxonomic scope" value="Bacteria"/>
</dbReference>
<dbReference type="AlphaFoldDB" id="A0A0H4WSV7"/>
<proteinExistence type="predicted"/>
<dbReference type="Proteomes" id="UP000009026">
    <property type="component" value="Chromosome"/>
</dbReference>
<evidence type="ECO:0000313" key="1">
    <source>
        <dbReference type="EMBL" id="AKQ65894.1"/>
    </source>
</evidence>